<dbReference type="EMBL" id="BMNZ01000010">
    <property type="protein sequence ID" value="GGN08204.1"/>
    <property type="molecule type" value="Genomic_DNA"/>
</dbReference>
<dbReference type="RefSeq" id="WP_156035404.1">
    <property type="nucleotide sequence ID" value="NZ_BMNZ01000010.1"/>
</dbReference>
<sequence length="207" mass="21208">MTGPSAHGTASAIAWGAGLAVLTWGGLGLTGAHGVASPDPHAVAVVHDPTPPTGLHLEDGPNADGWYSAPTHYRWAAVDPGSGIDWCQDGLVVTVDTATPRTVYGTCVNGAGHAAAYAGFSYRYDGTPPELDPVAEPAVVDQGGRVVVLPRATDVLSGVAAQSCNGSHVVSTRRPGMHTVGCVAHDRAGNVATATVNYLVLDRRQRD</sequence>
<comment type="caution">
    <text evidence="1">The sequence shown here is derived from an EMBL/GenBank/DDBJ whole genome shotgun (WGS) entry which is preliminary data.</text>
</comment>
<proteinExistence type="predicted"/>
<evidence type="ECO:0000313" key="1">
    <source>
        <dbReference type="EMBL" id="GGN08204.1"/>
    </source>
</evidence>
<accession>A0ABQ2IH83</accession>
<dbReference type="Proteomes" id="UP000623461">
    <property type="component" value="Unassembled WGS sequence"/>
</dbReference>
<organism evidence="1 2">
    <name type="scientific">Terrabacter tumescens</name>
    <dbReference type="NCBI Taxonomy" id="60443"/>
    <lineage>
        <taxon>Bacteria</taxon>
        <taxon>Bacillati</taxon>
        <taxon>Actinomycetota</taxon>
        <taxon>Actinomycetes</taxon>
        <taxon>Micrococcales</taxon>
        <taxon>Intrasporangiaceae</taxon>
        <taxon>Terrabacter</taxon>
    </lineage>
</organism>
<evidence type="ECO:0000313" key="2">
    <source>
        <dbReference type="Proteomes" id="UP000623461"/>
    </source>
</evidence>
<protein>
    <submittedName>
        <fullName evidence="1">Uncharacterized protein</fullName>
    </submittedName>
</protein>
<reference evidence="2" key="1">
    <citation type="journal article" date="2019" name="Int. J. Syst. Evol. Microbiol.">
        <title>The Global Catalogue of Microorganisms (GCM) 10K type strain sequencing project: providing services to taxonomists for standard genome sequencing and annotation.</title>
        <authorList>
            <consortium name="The Broad Institute Genomics Platform"/>
            <consortium name="The Broad Institute Genome Sequencing Center for Infectious Disease"/>
            <person name="Wu L."/>
            <person name="Ma J."/>
        </authorList>
    </citation>
    <scope>NUCLEOTIDE SEQUENCE [LARGE SCALE GENOMIC DNA]</scope>
    <source>
        <strain evidence="2">JCM 1365</strain>
    </source>
</reference>
<name>A0ABQ2IH83_9MICO</name>
<gene>
    <name evidence="1" type="ORF">GCM10009721_39990</name>
</gene>
<keyword evidence="2" id="KW-1185">Reference proteome</keyword>